<protein>
    <submittedName>
        <fullName evidence="3">Uncharacterized protein</fullName>
    </submittedName>
</protein>
<feature type="compositionally biased region" description="Basic and acidic residues" evidence="2">
    <location>
        <begin position="35"/>
        <end position="47"/>
    </location>
</feature>
<evidence type="ECO:0000313" key="3">
    <source>
        <dbReference type="EMBL" id="KAA8912499.1"/>
    </source>
</evidence>
<keyword evidence="1" id="KW-0175">Coiled coil</keyword>
<dbReference type="InParanoid" id="A0A5J5F743"/>
<reference evidence="3 4" key="1">
    <citation type="submission" date="2019-09" db="EMBL/GenBank/DDBJ databases">
        <title>Draft genome of the ectomycorrhizal ascomycete Sphaerosporella brunnea.</title>
        <authorList>
            <consortium name="DOE Joint Genome Institute"/>
            <person name="Benucci G.M."/>
            <person name="Marozzi G."/>
            <person name="Antonielli L."/>
            <person name="Sanchez S."/>
            <person name="Marco P."/>
            <person name="Wang X."/>
            <person name="Falini L.B."/>
            <person name="Barry K."/>
            <person name="Haridas S."/>
            <person name="Lipzen A."/>
            <person name="Labutti K."/>
            <person name="Grigoriev I.V."/>
            <person name="Murat C."/>
            <person name="Martin F."/>
            <person name="Albertini E."/>
            <person name="Donnini D."/>
            <person name="Bonito G."/>
        </authorList>
    </citation>
    <scope>NUCLEOTIDE SEQUENCE [LARGE SCALE GENOMIC DNA]</scope>
    <source>
        <strain evidence="3 4">Sb_GMNB300</strain>
    </source>
</reference>
<organism evidence="3 4">
    <name type="scientific">Sphaerosporella brunnea</name>
    <dbReference type="NCBI Taxonomy" id="1250544"/>
    <lineage>
        <taxon>Eukaryota</taxon>
        <taxon>Fungi</taxon>
        <taxon>Dikarya</taxon>
        <taxon>Ascomycota</taxon>
        <taxon>Pezizomycotina</taxon>
        <taxon>Pezizomycetes</taxon>
        <taxon>Pezizales</taxon>
        <taxon>Pyronemataceae</taxon>
        <taxon>Sphaerosporella</taxon>
    </lineage>
</organism>
<feature type="compositionally biased region" description="Basic residues" evidence="2">
    <location>
        <begin position="55"/>
        <end position="64"/>
    </location>
</feature>
<accession>A0A5J5F743</accession>
<comment type="caution">
    <text evidence="3">The sequence shown here is derived from an EMBL/GenBank/DDBJ whole genome shotgun (WGS) entry which is preliminary data.</text>
</comment>
<keyword evidence="4" id="KW-1185">Reference proteome</keyword>
<evidence type="ECO:0000256" key="1">
    <source>
        <dbReference type="SAM" id="Coils"/>
    </source>
</evidence>
<name>A0A5J5F743_9PEZI</name>
<dbReference type="AlphaFoldDB" id="A0A5J5F743"/>
<dbReference type="Proteomes" id="UP000326924">
    <property type="component" value="Unassembled WGS sequence"/>
</dbReference>
<feature type="coiled-coil region" evidence="1">
    <location>
        <begin position="152"/>
        <end position="179"/>
    </location>
</feature>
<evidence type="ECO:0000256" key="2">
    <source>
        <dbReference type="SAM" id="MobiDB-lite"/>
    </source>
</evidence>
<gene>
    <name evidence="3" type="ORF">FN846DRAFT_887252</name>
</gene>
<evidence type="ECO:0000313" key="4">
    <source>
        <dbReference type="Proteomes" id="UP000326924"/>
    </source>
</evidence>
<feature type="region of interest" description="Disordered" evidence="2">
    <location>
        <begin position="1"/>
        <end position="77"/>
    </location>
</feature>
<proteinExistence type="predicted"/>
<dbReference type="OrthoDB" id="5331246at2759"/>
<dbReference type="EMBL" id="VXIS01000024">
    <property type="protein sequence ID" value="KAA8912499.1"/>
    <property type="molecule type" value="Genomic_DNA"/>
</dbReference>
<sequence>MIPKSPATNRHSRTEGGEGQANSKSPKTNHPVRTRQLDKKRNGDKPSSKHNSAVSRKKNKKKKSPEHPLSVEFRGSLEKSTSSITAQLVSDLSNAHQIRLSRIAAATSKSQEYLDAATQIIEKFESAMILSPALEENIANLQAFFAKKQASLDELFKEHQSITEELKQLRQEATEINSVKYSKKHYLEVDDEDDANGTEFMEEAIANIRGVGRKWVGRLEESERKFQREEYKQSQLAAAAMLLKE</sequence>